<dbReference type="GO" id="GO:0000500">
    <property type="term" value="C:RNA polymerase I upstream activating factor complex"/>
    <property type="evidence" value="ECO:0007669"/>
    <property type="project" value="InterPro"/>
</dbReference>
<evidence type="ECO:0000313" key="2">
    <source>
        <dbReference type="EMBL" id="KAF7509331.1"/>
    </source>
</evidence>
<dbReference type="GO" id="GO:0006361">
    <property type="term" value="P:transcription initiation at RNA polymerase I promoter"/>
    <property type="evidence" value="ECO:0007669"/>
    <property type="project" value="TreeGrafter"/>
</dbReference>
<dbReference type="GO" id="GO:0001181">
    <property type="term" value="F:RNA polymerase I general transcription initiation factor activity"/>
    <property type="evidence" value="ECO:0007669"/>
    <property type="project" value="TreeGrafter"/>
</dbReference>
<sequence>MDTDSSYEDQAEAGEEESSADQLFQPAFPSSSNKALKVLDHSNNAHLATHRKRNGIESREERWNRLQSHYNDQYLNLLNESSADDHALVKDDLESAQLGSTTWSTLEKERFFLALSRRSKADIRGVATIIGSKSELEVYEYLRLLEEEHKYRHLYSTEVDQISHADIPAAAELSIESEALLEEAAEALTVYQDRYDHAIGEQMHQGRWLIDHVQAKAYDGLVDHAEGGISSDGILSAEFSIPAKGMFRLSSWLSLTEQVFMNSDPTRTENNWTSHAAEDEVPAITQGAISDLYEVAIDQLRKIMQTSIFCAESRIRTTSDRTYTAKALVKAQDVAAAINILGLPDDRSQFWLGLAKRNQLNVVDDHRKKDRGRRTLLTYDQVESILGETLAPDRGRRIHTSATSSLCVSEDSDHVTESGVSEDIDDSDVPGSDRFGPSRDATSSTDEVMEENDDIESSTESSDEELCEDDQDRRLENLDQVNSRRQELQLYHDLGWAKLEDIEVAHVEKLGPGEEVAGMMKRKNRADLVDWRDSITRYVESWEEHGQSLEEAGFTEKREGAERRRIGEDTGPRKDLPLRSLPK</sequence>
<evidence type="ECO:0000256" key="1">
    <source>
        <dbReference type="SAM" id="MobiDB-lite"/>
    </source>
</evidence>
<dbReference type="OrthoDB" id="2240312at2759"/>
<feature type="compositionally biased region" description="Acidic residues" evidence="1">
    <location>
        <begin position="447"/>
        <end position="469"/>
    </location>
</feature>
<reference evidence="2" key="1">
    <citation type="submission" date="2020-02" db="EMBL/GenBank/DDBJ databases">
        <authorList>
            <person name="Palmer J.M."/>
        </authorList>
    </citation>
    <scope>NUCLEOTIDE SEQUENCE</scope>
    <source>
        <strain evidence="2">EPUS1.4</strain>
        <tissue evidence="2">Thallus</tissue>
    </source>
</reference>
<dbReference type="PANTHER" id="PTHR28079:SF1">
    <property type="entry name" value="RNA POLYMERASE I-SPECIFIC TRANSCRIPTION INITIATION FACTOR RRN5"/>
    <property type="match status" value="1"/>
</dbReference>
<feature type="compositionally biased region" description="Basic and acidic residues" evidence="1">
    <location>
        <begin position="543"/>
        <end position="577"/>
    </location>
</feature>
<feature type="region of interest" description="Disordered" evidence="1">
    <location>
        <begin position="543"/>
        <end position="583"/>
    </location>
</feature>
<evidence type="ECO:0000313" key="3">
    <source>
        <dbReference type="Proteomes" id="UP000606974"/>
    </source>
</evidence>
<dbReference type="AlphaFoldDB" id="A0A8H7ALT0"/>
<proteinExistence type="predicted"/>
<feature type="compositionally biased region" description="Acidic residues" evidence="1">
    <location>
        <begin position="1"/>
        <end position="19"/>
    </location>
</feature>
<comment type="caution">
    <text evidence="2">The sequence shown here is derived from an EMBL/GenBank/DDBJ whole genome shotgun (WGS) entry which is preliminary data.</text>
</comment>
<feature type="region of interest" description="Disordered" evidence="1">
    <location>
        <begin position="401"/>
        <end position="469"/>
    </location>
</feature>
<gene>
    <name evidence="2" type="ORF">GJ744_008054</name>
</gene>
<accession>A0A8H7ALT0</accession>
<organism evidence="2 3">
    <name type="scientific">Endocarpon pusillum</name>
    <dbReference type="NCBI Taxonomy" id="364733"/>
    <lineage>
        <taxon>Eukaryota</taxon>
        <taxon>Fungi</taxon>
        <taxon>Dikarya</taxon>
        <taxon>Ascomycota</taxon>
        <taxon>Pezizomycotina</taxon>
        <taxon>Eurotiomycetes</taxon>
        <taxon>Chaetothyriomycetidae</taxon>
        <taxon>Verrucariales</taxon>
        <taxon>Verrucariaceae</taxon>
        <taxon>Endocarpon</taxon>
    </lineage>
</organism>
<dbReference type="PANTHER" id="PTHR28079">
    <property type="entry name" value="RNA POLYMERASE I-SPECIFIC TRANSCRIPTION INITIATION FACTOR RRN5"/>
    <property type="match status" value="1"/>
</dbReference>
<dbReference type="GO" id="GO:0042790">
    <property type="term" value="P:nucleolar large rRNA transcription by RNA polymerase I"/>
    <property type="evidence" value="ECO:0007669"/>
    <property type="project" value="InterPro"/>
</dbReference>
<dbReference type="InterPro" id="IPR039601">
    <property type="entry name" value="Rrn5"/>
</dbReference>
<evidence type="ECO:0008006" key="4">
    <source>
        <dbReference type="Google" id="ProtNLM"/>
    </source>
</evidence>
<name>A0A8H7ALT0_9EURO</name>
<dbReference type="GO" id="GO:0000182">
    <property type="term" value="F:rDNA binding"/>
    <property type="evidence" value="ECO:0007669"/>
    <property type="project" value="TreeGrafter"/>
</dbReference>
<keyword evidence="3" id="KW-1185">Reference proteome</keyword>
<dbReference type="EMBL" id="JAACFV010000042">
    <property type="protein sequence ID" value="KAF7509331.1"/>
    <property type="molecule type" value="Genomic_DNA"/>
</dbReference>
<protein>
    <recommendedName>
        <fullName evidence="4">Myb-like domain-containing protein</fullName>
    </recommendedName>
</protein>
<feature type="region of interest" description="Disordered" evidence="1">
    <location>
        <begin position="1"/>
        <end position="28"/>
    </location>
</feature>
<dbReference type="Proteomes" id="UP000606974">
    <property type="component" value="Unassembled WGS sequence"/>
</dbReference>